<dbReference type="Gene3D" id="3.30.160.170">
    <property type="entry name" value="FlaG-like"/>
    <property type="match status" value="1"/>
</dbReference>
<dbReference type="InterPro" id="IPR005186">
    <property type="entry name" value="FlaG"/>
</dbReference>
<keyword evidence="2" id="KW-1185">Reference proteome</keyword>
<proteinExistence type="predicted"/>
<protein>
    <submittedName>
        <fullName evidence="1">Putative FlaG/YvyC family protein</fullName>
    </submittedName>
</protein>
<name>A0A3D9S5C5_9BACL</name>
<gene>
    <name evidence="1" type="ORF">A8990_11420</name>
</gene>
<dbReference type="SUPFAM" id="SSF160214">
    <property type="entry name" value="FlaG-like"/>
    <property type="match status" value="1"/>
</dbReference>
<sequence>MEINQANQVGYVPTAKQTSDIAAASGTNTNLLPTTQALKQKSESDLTISERVVIKAVEKANKVRAGMESNVEYSVHRPSGDIIVKVMNKDTKEVIHEYPSEKLLELIDKLQEINGRVVDEKR</sequence>
<evidence type="ECO:0000313" key="1">
    <source>
        <dbReference type="EMBL" id="REE84486.1"/>
    </source>
</evidence>
<dbReference type="PANTHER" id="PTHR37166">
    <property type="entry name" value="PROTEIN FLAG"/>
    <property type="match status" value="1"/>
</dbReference>
<comment type="caution">
    <text evidence="1">The sequence shown here is derived from an EMBL/GenBank/DDBJ whole genome shotgun (WGS) entry which is preliminary data.</text>
</comment>
<dbReference type="AlphaFoldDB" id="A0A3D9S5C5"/>
<dbReference type="EMBL" id="QTTN01000014">
    <property type="protein sequence ID" value="REE84486.1"/>
    <property type="molecule type" value="Genomic_DNA"/>
</dbReference>
<dbReference type="Proteomes" id="UP000256304">
    <property type="component" value="Unassembled WGS sequence"/>
</dbReference>
<reference evidence="1 2" key="1">
    <citation type="submission" date="2018-08" db="EMBL/GenBank/DDBJ databases">
        <title>Genomic Encyclopedia of Type Strains, Phase III (KMG-III): the genomes of soil and plant-associated and newly described type strains.</title>
        <authorList>
            <person name="Whitman W."/>
        </authorList>
    </citation>
    <scope>NUCLEOTIDE SEQUENCE [LARGE SCALE GENOMIC DNA]</scope>
    <source>
        <strain evidence="1 2">CGMCC 1.10966</strain>
    </source>
</reference>
<dbReference type="Pfam" id="PF03646">
    <property type="entry name" value="FlaG"/>
    <property type="match status" value="1"/>
</dbReference>
<accession>A0A3D9S5C5</accession>
<dbReference type="PANTHER" id="PTHR37166:SF1">
    <property type="entry name" value="PROTEIN FLAG"/>
    <property type="match status" value="1"/>
</dbReference>
<dbReference type="RefSeq" id="WP_181909566.1">
    <property type="nucleotide sequence ID" value="NZ_QTTN01000014.1"/>
</dbReference>
<dbReference type="InterPro" id="IPR035924">
    <property type="entry name" value="FlaG-like_sf"/>
</dbReference>
<evidence type="ECO:0000313" key="2">
    <source>
        <dbReference type="Proteomes" id="UP000256304"/>
    </source>
</evidence>
<organism evidence="1 2">
    <name type="scientific">Paenibacillus taihuensis</name>
    <dbReference type="NCBI Taxonomy" id="1156355"/>
    <lineage>
        <taxon>Bacteria</taxon>
        <taxon>Bacillati</taxon>
        <taxon>Bacillota</taxon>
        <taxon>Bacilli</taxon>
        <taxon>Bacillales</taxon>
        <taxon>Paenibacillaceae</taxon>
        <taxon>Paenibacillus</taxon>
    </lineage>
</organism>